<gene>
    <name evidence="1" type="ORF">VZT92_004767</name>
</gene>
<dbReference type="EMBL" id="JBCEZU010000032">
    <property type="protein sequence ID" value="KAK9538186.1"/>
    <property type="molecule type" value="Genomic_DNA"/>
</dbReference>
<dbReference type="Proteomes" id="UP001488805">
    <property type="component" value="Unassembled WGS sequence"/>
</dbReference>
<comment type="caution">
    <text evidence="1">The sequence shown here is derived from an EMBL/GenBank/DDBJ whole genome shotgun (WGS) entry which is preliminary data.</text>
</comment>
<accession>A0AAW1FU45</accession>
<protein>
    <submittedName>
        <fullName evidence="1">Uncharacterized protein</fullName>
    </submittedName>
</protein>
<keyword evidence="2" id="KW-1185">Reference proteome</keyword>
<reference evidence="1 2" key="1">
    <citation type="journal article" date="2024" name="Genome Biol. Evol.">
        <title>Chromosome-level genome assembly of the viviparous eelpout Zoarces viviparus.</title>
        <authorList>
            <person name="Fuhrmann N."/>
            <person name="Brasseur M.V."/>
            <person name="Bakowski C.E."/>
            <person name="Podsiadlowski L."/>
            <person name="Prost S."/>
            <person name="Krehenwinkel H."/>
            <person name="Mayer C."/>
        </authorList>
    </citation>
    <scope>NUCLEOTIDE SEQUENCE [LARGE SCALE GENOMIC DNA]</scope>
    <source>
        <strain evidence="1">NO-MEL_2022_Ind0_liver</strain>
    </source>
</reference>
<name>A0AAW1FU45_ZOAVI</name>
<organism evidence="1 2">
    <name type="scientific">Zoarces viviparus</name>
    <name type="common">Viviparous eelpout</name>
    <name type="synonym">Blennius viviparus</name>
    <dbReference type="NCBI Taxonomy" id="48416"/>
    <lineage>
        <taxon>Eukaryota</taxon>
        <taxon>Metazoa</taxon>
        <taxon>Chordata</taxon>
        <taxon>Craniata</taxon>
        <taxon>Vertebrata</taxon>
        <taxon>Euteleostomi</taxon>
        <taxon>Actinopterygii</taxon>
        <taxon>Neopterygii</taxon>
        <taxon>Teleostei</taxon>
        <taxon>Neoteleostei</taxon>
        <taxon>Acanthomorphata</taxon>
        <taxon>Eupercaria</taxon>
        <taxon>Perciformes</taxon>
        <taxon>Cottioidei</taxon>
        <taxon>Zoarcales</taxon>
        <taxon>Zoarcidae</taxon>
        <taxon>Zoarcinae</taxon>
        <taxon>Zoarces</taxon>
    </lineage>
</organism>
<proteinExistence type="predicted"/>
<sequence>MGFYISKDVYSPTLSFIEFLRLVALRAIPKRCKIRVWEPLNMSNGVPMARSVACNAASARDCFRLPSVHRELFLSWQKADSFIQSDDTSVSLKSSKIFDKKCTIAGQNV</sequence>
<evidence type="ECO:0000313" key="1">
    <source>
        <dbReference type="EMBL" id="KAK9538186.1"/>
    </source>
</evidence>
<dbReference type="AlphaFoldDB" id="A0AAW1FU45"/>
<evidence type="ECO:0000313" key="2">
    <source>
        <dbReference type="Proteomes" id="UP001488805"/>
    </source>
</evidence>